<dbReference type="RefSeq" id="WP_208260089.1">
    <property type="nucleotide sequence ID" value="NZ_JAGEOJ010000015.1"/>
</dbReference>
<gene>
    <name evidence="5" type="ORF">J4573_34320</name>
</gene>
<feature type="domain" description="EamA" evidence="4">
    <location>
        <begin position="152"/>
        <end position="284"/>
    </location>
</feature>
<feature type="domain" description="EamA" evidence="4">
    <location>
        <begin position="10"/>
        <end position="140"/>
    </location>
</feature>
<evidence type="ECO:0000313" key="6">
    <source>
        <dbReference type="Proteomes" id="UP000669179"/>
    </source>
</evidence>
<keyword evidence="3" id="KW-0472">Membrane</keyword>
<dbReference type="PANTHER" id="PTHR12715:SF4">
    <property type="entry name" value="EAMA DOMAIN-CONTAINING PROTEIN"/>
    <property type="match status" value="1"/>
</dbReference>
<feature type="transmembrane region" description="Helical" evidence="3">
    <location>
        <begin position="267"/>
        <end position="285"/>
    </location>
</feature>
<comment type="caution">
    <text evidence="5">The sequence shown here is derived from an EMBL/GenBank/DDBJ whole genome shotgun (WGS) entry which is preliminary data.</text>
</comment>
<dbReference type="InterPro" id="IPR037185">
    <property type="entry name" value="EmrE-like"/>
</dbReference>
<feature type="transmembrane region" description="Helical" evidence="3">
    <location>
        <begin position="244"/>
        <end position="261"/>
    </location>
</feature>
<evidence type="ECO:0000256" key="2">
    <source>
        <dbReference type="SAM" id="MobiDB-lite"/>
    </source>
</evidence>
<feature type="transmembrane region" description="Helical" evidence="3">
    <location>
        <begin position="181"/>
        <end position="201"/>
    </location>
</feature>
<organism evidence="5 6">
    <name type="scientific">Actinomadura barringtoniae</name>
    <dbReference type="NCBI Taxonomy" id="1427535"/>
    <lineage>
        <taxon>Bacteria</taxon>
        <taxon>Bacillati</taxon>
        <taxon>Actinomycetota</taxon>
        <taxon>Actinomycetes</taxon>
        <taxon>Streptosporangiales</taxon>
        <taxon>Thermomonosporaceae</taxon>
        <taxon>Actinomadura</taxon>
    </lineage>
</organism>
<keyword evidence="3" id="KW-0812">Transmembrane</keyword>
<dbReference type="SUPFAM" id="SSF103481">
    <property type="entry name" value="Multidrug resistance efflux transporter EmrE"/>
    <property type="match status" value="2"/>
</dbReference>
<reference evidence="5" key="1">
    <citation type="submission" date="2021-03" db="EMBL/GenBank/DDBJ databases">
        <authorList>
            <person name="Kanchanasin P."/>
            <person name="Saeng-In P."/>
            <person name="Phongsopitanun W."/>
            <person name="Yuki M."/>
            <person name="Kudo T."/>
            <person name="Ohkuma M."/>
            <person name="Tanasupawat S."/>
        </authorList>
    </citation>
    <scope>NUCLEOTIDE SEQUENCE</scope>
    <source>
        <strain evidence="5">GKU 128</strain>
    </source>
</reference>
<evidence type="ECO:0000259" key="4">
    <source>
        <dbReference type="Pfam" id="PF00892"/>
    </source>
</evidence>
<feature type="transmembrane region" description="Helical" evidence="3">
    <location>
        <begin position="150"/>
        <end position="169"/>
    </location>
</feature>
<dbReference type="InterPro" id="IPR000620">
    <property type="entry name" value="EamA_dom"/>
</dbReference>
<dbReference type="Proteomes" id="UP000669179">
    <property type="component" value="Unassembled WGS sequence"/>
</dbReference>
<feature type="transmembrane region" description="Helical" evidence="3">
    <location>
        <begin position="68"/>
        <end position="86"/>
    </location>
</feature>
<dbReference type="AlphaFoldDB" id="A0A939PLE8"/>
<keyword evidence="6" id="KW-1185">Reference proteome</keyword>
<name>A0A939PLE8_9ACTN</name>
<dbReference type="PANTHER" id="PTHR12715">
    <property type="entry name" value="TRANSPORTER, DRUG/METABOLITE EXPORTER FAMILY"/>
    <property type="match status" value="1"/>
</dbReference>
<accession>A0A939PLE8</accession>
<dbReference type="GO" id="GO:0016020">
    <property type="term" value="C:membrane"/>
    <property type="evidence" value="ECO:0007669"/>
    <property type="project" value="InterPro"/>
</dbReference>
<feature type="region of interest" description="Disordered" evidence="2">
    <location>
        <begin position="294"/>
        <end position="323"/>
    </location>
</feature>
<evidence type="ECO:0000256" key="3">
    <source>
        <dbReference type="SAM" id="Phobius"/>
    </source>
</evidence>
<proteinExistence type="inferred from homology"/>
<feature type="transmembrane region" description="Helical" evidence="3">
    <location>
        <begin position="125"/>
        <end position="144"/>
    </location>
</feature>
<dbReference type="EMBL" id="JAGEOJ010000015">
    <property type="protein sequence ID" value="MBO2452208.1"/>
    <property type="molecule type" value="Genomic_DNA"/>
</dbReference>
<evidence type="ECO:0000256" key="1">
    <source>
        <dbReference type="ARBA" id="ARBA00007362"/>
    </source>
</evidence>
<evidence type="ECO:0000313" key="5">
    <source>
        <dbReference type="EMBL" id="MBO2452208.1"/>
    </source>
</evidence>
<feature type="transmembrane region" description="Helical" evidence="3">
    <location>
        <begin position="98"/>
        <end position="118"/>
    </location>
</feature>
<dbReference type="Pfam" id="PF00892">
    <property type="entry name" value="EamA"/>
    <property type="match status" value="2"/>
</dbReference>
<sequence length="323" mass="32627">MSLKGVKTSHLALAATVVLWASAFPAIRVGLNGLGAGGLSFLRLATASLALALTAVPLRVRMPRPRDLPLIALSGLTGMTAYQLLLNWGEVHVPAGTASLLVATAPVYSVLLATALLGERLTARIAAGSAIAVAGSAVIAVAGGNARLSASALVVLAAAIVQGVYHFASKPLLKRYTGVEVASYAMWTGTLFLVPLAPSAVRAAATAPPSATASALYLGLLPSALGFVVWAYAVARLSMASSTAALYLVPPVALAVAFVWLGEVPRLVELAGGLISILGVVLINVQGRPLSASAGGGSDENGDAGMDVQEEVALPARETATPR</sequence>
<keyword evidence="3" id="KW-1133">Transmembrane helix</keyword>
<protein>
    <submittedName>
        <fullName evidence="5">DMT family transporter</fullName>
    </submittedName>
</protein>
<feature type="transmembrane region" description="Helical" evidence="3">
    <location>
        <begin position="213"/>
        <end position="232"/>
    </location>
</feature>
<dbReference type="InterPro" id="IPR052756">
    <property type="entry name" value="Alkyne_AA_exporter"/>
</dbReference>
<feature type="transmembrane region" description="Helical" evidence="3">
    <location>
        <begin position="33"/>
        <end position="56"/>
    </location>
</feature>
<comment type="similarity">
    <text evidence="1">Belongs to the EamA transporter family.</text>
</comment>